<proteinExistence type="inferred from homology"/>
<keyword evidence="5" id="KW-0539">Nucleus</keyword>
<dbReference type="GO" id="GO:0032039">
    <property type="term" value="C:integrator complex"/>
    <property type="evidence" value="ECO:0007669"/>
    <property type="project" value="TreeGrafter"/>
</dbReference>
<keyword evidence="4" id="KW-0158">Chromosome</keyword>
<dbReference type="GO" id="GO:0005694">
    <property type="term" value="C:chromosome"/>
    <property type="evidence" value="ECO:0007669"/>
    <property type="project" value="UniProtKB-SubCell"/>
</dbReference>
<feature type="domain" description="INTS8 TPR repeats" evidence="6">
    <location>
        <begin position="489"/>
        <end position="968"/>
    </location>
</feature>
<dbReference type="Proteomes" id="UP000887575">
    <property type="component" value="Unassembled WGS sequence"/>
</dbReference>
<name>A0AAF3EGE4_9BILA</name>
<reference evidence="8" key="1">
    <citation type="submission" date="2024-02" db="UniProtKB">
        <authorList>
            <consortium name="WormBaseParasite"/>
        </authorList>
    </citation>
    <scope>IDENTIFICATION</scope>
</reference>
<evidence type="ECO:0000256" key="2">
    <source>
        <dbReference type="ARBA" id="ARBA00004286"/>
    </source>
</evidence>
<evidence type="ECO:0000256" key="4">
    <source>
        <dbReference type="ARBA" id="ARBA00022454"/>
    </source>
</evidence>
<dbReference type="GO" id="GO:0034472">
    <property type="term" value="P:snRNA 3'-end processing"/>
    <property type="evidence" value="ECO:0007669"/>
    <property type="project" value="InterPro"/>
</dbReference>
<dbReference type="AlphaFoldDB" id="A0AAF3EGE4"/>
<dbReference type="WBParaSite" id="MBELARI_LOCUS13070">
    <property type="protein sequence ID" value="MBELARI_LOCUS13070"/>
    <property type="gene ID" value="MBELARI_LOCUS13070"/>
</dbReference>
<evidence type="ECO:0000256" key="3">
    <source>
        <dbReference type="ARBA" id="ARBA00007147"/>
    </source>
</evidence>
<keyword evidence="7" id="KW-1185">Reference proteome</keyword>
<dbReference type="Pfam" id="PF25756">
    <property type="entry name" value="TPR_INTS8"/>
    <property type="match status" value="1"/>
</dbReference>
<dbReference type="InterPro" id="IPR038751">
    <property type="entry name" value="INTS8"/>
</dbReference>
<dbReference type="PANTHER" id="PTHR13350:SF1">
    <property type="entry name" value="INTEGRATOR COMPLEX SUBUNIT 8"/>
    <property type="match status" value="1"/>
</dbReference>
<evidence type="ECO:0000313" key="7">
    <source>
        <dbReference type="Proteomes" id="UP000887575"/>
    </source>
</evidence>
<organism evidence="7 8">
    <name type="scientific">Mesorhabditis belari</name>
    <dbReference type="NCBI Taxonomy" id="2138241"/>
    <lineage>
        <taxon>Eukaryota</taxon>
        <taxon>Metazoa</taxon>
        <taxon>Ecdysozoa</taxon>
        <taxon>Nematoda</taxon>
        <taxon>Chromadorea</taxon>
        <taxon>Rhabditida</taxon>
        <taxon>Rhabditina</taxon>
        <taxon>Rhabditomorpha</taxon>
        <taxon>Rhabditoidea</taxon>
        <taxon>Rhabditidae</taxon>
        <taxon>Mesorhabditinae</taxon>
        <taxon>Mesorhabditis</taxon>
    </lineage>
</organism>
<sequence>MSLMGKPPAPPPFSELCQAWDMPSRSWIDYFLRPNELSSLLRETRENQDTIAALTLQYVEQTIALEKDLASLRKRTLALTEPSERMETETDVQYLQYKKSLTWLCTMACFAAIDWAFEKILDEKRQNAHLVRYLIEKTNECIIASKKEHLVNFSQLLYARFCLHINKKMRIPPPAGKPQTNNPNAQEDRGIIVAMSHRKAIAEIREFCKDAATELEKMVLEAKTRRVEVPTIDTFLGPFLQYRDNYLSVALIGKDLTLDGVPMPDFEIVHQQIPENELLNVLRYELACYYFQLLKFDDARKYFGDLTSHLPKELEKISICFINREELNGYLIAVGLPQLAYVAQKADLKVEEMTFTEDNSLSRRFWITREHTETQTREQSRIQILKVENLARDTIDGLPVYPSTAFRDFQPPQITRYLQAITRLWPRLRNVSLHRSLLYYISMSVPRFTESAEKNRFTLTELRNMVTMSSQLPNRSPPSASIISGLLASESLYWNLVTSFDVNSLKNILHQLLQLDSRINLPILYKYPEMLADKVLSHQNPQKFHALLLGKLEQLARLQNIPKWREFLNGVVQQIPILAHQDGVFKEAIIVQTRALNRQLQYAHCAIEQTAIREQVILVKKIIKHNEKRSSEFMVECVAFLLNVDEGDSVLNDIPQTAAADAPYLMLAKLLAAWIQVLTKPHATKVDFTNSFAHFIDMNGIFLSASGKENEAMRRRLEKERGDLLAFIKLLTEQEQLSLLISHLCHLYNRHLFTTNRPTLALEFQYKELWNNNLEMLNAHEDFIDSSLLAALTTGLRLNPMNAFWLRSLADYRYTKGETDEALVLYMETLCACTDNQMMQPFPEVLLNDLMWYRMRVCLTSIGMHTLAALIAQLITLADYRLEQYQVAAENISTQHVLDAFDSLTYLCFDHQLTEALTDAFEKMEMQNRTDAFIQSASHPALNVSNSLEVFTSEKSRRTSSLLRCLAALSFSIHH</sequence>
<evidence type="ECO:0000256" key="5">
    <source>
        <dbReference type="ARBA" id="ARBA00023242"/>
    </source>
</evidence>
<accession>A0AAF3EGE4</accession>
<evidence type="ECO:0000313" key="8">
    <source>
        <dbReference type="WBParaSite" id="MBELARI_LOCUS13070"/>
    </source>
</evidence>
<comment type="subcellular location">
    <subcellularLocation>
        <location evidence="2">Chromosome</location>
    </subcellularLocation>
    <subcellularLocation>
        <location evidence="1">Nucleus</location>
    </subcellularLocation>
</comment>
<evidence type="ECO:0000256" key="1">
    <source>
        <dbReference type="ARBA" id="ARBA00004123"/>
    </source>
</evidence>
<dbReference type="InterPro" id="IPR057980">
    <property type="entry name" value="TPR_INTS8"/>
</dbReference>
<protein>
    <recommendedName>
        <fullName evidence="6">INTS8 TPR repeats domain-containing protein</fullName>
    </recommendedName>
</protein>
<evidence type="ECO:0000259" key="6">
    <source>
        <dbReference type="Pfam" id="PF25756"/>
    </source>
</evidence>
<dbReference type="PANTHER" id="PTHR13350">
    <property type="entry name" value="INTEGRATOR COMPLEX SUBUNIT 8"/>
    <property type="match status" value="1"/>
</dbReference>
<comment type="similarity">
    <text evidence="3">Belongs to the Integrator subunit 8 family.</text>
</comment>